<name>A0A0H2SJA7_9AGAM</name>
<dbReference type="EMBL" id="KQ085907">
    <property type="protein sequence ID" value="KLO17191.1"/>
    <property type="molecule type" value="Genomic_DNA"/>
</dbReference>
<dbReference type="AlphaFoldDB" id="A0A0H2SJA7"/>
<evidence type="ECO:0000256" key="1">
    <source>
        <dbReference type="SAM" id="MobiDB-lite"/>
    </source>
</evidence>
<evidence type="ECO:0000313" key="3">
    <source>
        <dbReference type="Proteomes" id="UP000053477"/>
    </source>
</evidence>
<organism evidence="2 3">
    <name type="scientific">Schizopora paradoxa</name>
    <dbReference type="NCBI Taxonomy" id="27342"/>
    <lineage>
        <taxon>Eukaryota</taxon>
        <taxon>Fungi</taxon>
        <taxon>Dikarya</taxon>
        <taxon>Basidiomycota</taxon>
        <taxon>Agaricomycotina</taxon>
        <taxon>Agaricomycetes</taxon>
        <taxon>Hymenochaetales</taxon>
        <taxon>Schizoporaceae</taxon>
        <taxon>Schizopora</taxon>
    </lineage>
</organism>
<keyword evidence="3" id="KW-1185">Reference proteome</keyword>
<dbReference type="Proteomes" id="UP000053477">
    <property type="component" value="Unassembled WGS sequence"/>
</dbReference>
<evidence type="ECO:0000313" key="2">
    <source>
        <dbReference type="EMBL" id="KLO17191.1"/>
    </source>
</evidence>
<feature type="region of interest" description="Disordered" evidence="1">
    <location>
        <begin position="24"/>
        <end position="71"/>
    </location>
</feature>
<gene>
    <name evidence="2" type="ORF">SCHPADRAFT_900818</name>
</gene>
<protein>
    <submittedName>
        <fullName evidence="2">Uncharacterized protein</fullName>
    </submittedName>
</protein>
<accession>A0A0H2SJA7</accession>
<feature type="compositionally biased region" description="Polar residues" evidence="1">
    <location>
        <begin position="39"/>
        <end position="48"/>
    </location>
</feature>
<reference evidence="2 3" key="1">
    <citation type="submission" date="2015-04" db="EMBL/GenBank/DDBJ databases">
        <title>Complete genome sequence of Schizopora paradoxa KUC8140, a cosmopolitan wood degrader in East Asia.</title>
        <authorList>
            <consortium name="DOE Joint Genome Institute"/>
            <person name="Min B."/>
            <person name="Park H."/>
            <person name="Jang Y."/>
            <person name="Kim J.-J."/>
            <person name="Kim K.H."/>
            <person name="Pangilinan J."/>
            <person name="Lipzen A."/>
            <person name="Riley R."/>
            <person name="Grigoriev I.V."/>
            <person name="Spatafora J.W."/>
            <person name="Choi I.-G."/>
        </authorList>
    </citation>
    <scope>NUCLEOTIDE SEQUENCE [LARGE SCALE GENOMIC DNA]</scope>
    <source>
        <strain evidence="2 3">KUC8140</strain>
    </source>
</reference>
<proteinExistence type="predicted"/>
<dbReference type="InParanoid" id="A0A0H2SJA7"/>
<sequence length="269" mass="29765">MDPNRYAGGYYGYPTYNYRSRTPSFAGSYGGIPGPSYSNLQGPPSQSSEGEETTPRASLRPFPFAQERPRVSSTISRPASAAGLYSGVGQQPLTSTRAQTARPIVALREVKVVTRGGVLLNLRKGFEKMDPFNFATRPVTQIHAYSEAKFTSWFRSRGASLGGYNLNVTRRGNLWVTIDDVDFSGGLMYLVSIQTTITGLDFRFSGWGSPGEETVTNIKFYLRRDFRAEDLQSVRIVKTEVVRKVDRDEVDMAGKAAMLGMSFTNLSMN</sequence>